<keyword evidence="2" id="KW-1133">Transmembrane helix</keyword>
<feature type="transmembrane region" description="Helical" evidence="2">
    <location>
        <begin position="528"/>
        <end position="549"/>
    </location>
</feature>
<feature type="transmembrane region" description="Helical" evidence="2">
    <location>
        <begin position="569"/>
        <end position="588"/>
    </location>
</feature>
<reference evidence="4" key="1">
    <citation type="submission" date="2021-02" db="EMBL/GenBank/DDBJ databases">
        <authorList>
            <person name="Dougan E. K."/>
            <person name="Rhodes N."/>
            <person name="Thang M."/>
            <person name="Chan C."/>
        </authorList>
    </citation>
    <scope>NUCLEOTIDE SEQUENCE</scope>
</reference>
<feature type="compositionally biased region" description="Low complexity" evidence="1">
    <location>
        <begin position="1152"/>
        <end position="1167"/>
    </location>
</feature>
<feature type="region of interest" description="Disordered" evidence="1">
    <location>
        <begin position="825"/>
        <end position="845"/>
    </location>
</feature>
<dbReference type="EMBL" id="CAJNNW010015680">
    <property type="protein sequence ID" value="CAE8658004.1"/>
    <property type="molecule type" value="Genomic_DNA"/>
</dbReference>
<name>A0A813IW79_POLGL</name>
<comment type="caution">
    <text evidence="4">The sequence shown here is derived from an EMBL/GenBank/DDBJ whole genome shotgun (WGS) entry which is preliminary data.</text>
</comment>
<dbReference type="Gene3D" id="2.60.40.150">
    <property type="entry name" value="C2 domain"/>
    <property type="match status" value="1"/>
</dbReference>
<dbReference type="Pfam" id="PF00168">
    <property type="entry name" value="C2"/>
    <property type="match status" value="1"/>
</dbReference>
<evidence type="ECO:0000259" key="3">
    <source>
        <dbReference type="PROSITE" id="PS50004"/>
    </source>
</evidence>
<feature type="region of interest" description="Disordered" evidence="1">
    <location>
        <begin position="1098"/>
        <end position="1123"/>
    </location>
</feature>
<dbReference type="CDD" id="cd00030">
    <property type="entry name" value="C2"/>
    <property type="match status" value="1"/>
</dbReference>
<dbReference type="SMART" id="SM00239">
    <property type="entry name" value="C2"/>
    <property type="match status" value="1"/>
</dbReference>
<protein>
    <recommendedName>
        <fullName evidence="3">C2 domain-containing protein</fullName>
    </recommendedName>
</protein>
<dbReference type="InterPro" id="IPR000008">
    <property type="entry name" value="C2_dom"/>
</dbReference>
<gene>
    <name evidence="4" type="ORF">PGLA2088_LOCUS13185</name>
</gene>
<evidence type="ECO:0000313" key="4">
    <source>
        <dbReference type="EMBL" id="CAE8658004.1"/>
    </source>
</evidence>
<feature type="non-terminal residue" evidence="4">
    <location>
        <position position="1222"/>
    </location>
</feature>
<sequence>SSVHSSLKPLGLRRCKFKLKLGGPGTRTGSRSSGGICGDCLARASPEGHGQGLGGFALLCLGGAAPADPEEPEMMSFFLSQSARHRLLDEMQQHVLEQCTKDPAMPGPLRNLISSLVRIFWTDMEVELELDLDLDRGGRRSDDELLVESHVVGSGDAEGRSGLLGRALGPLLGPAPARGLHGCEREAELAAAPDVASGMLQVLVVEARDLMPVHGIGTNPYVRGILGQQVRRSRTAWSNLRPAWNCLMEFSVMSTDGTLELEVMSRAPLFGGDTRLGYVSLPLKDITSPARNGRNSSGAASSSSAAPESAEASHLVYRCEVLSGTQRGELVLILDYQELQRPRRSCGGAFRRLARRAAQFRAFFLYHYWPCDKSIFQMYLHEPIDICVLLLALSPFVLVRAIFYTVLLLCLCIPGPPDEHQIVQFILALKSTAIFTDGVGRLYSGMFAYYLCARANTCSSGGAPGSSVGAISVALDLYQEVLVWAVCFCVLPRSLPYCRNSAADPASHQAENGGDAHRGGRIHSMMKYNLVVFVGSLGIFLLLSLRDVAAVKLATGAWPEGSHWRLAENFFWARTIFGLSMFPFLWLLHPQIAKLLTHSTPTGYTCLGTLRRYDPLLHHRRQLDVQEANSQAQQLSTPQAPESQGIGELQRHLSTVSEEETAEVQAKRRIANPVEDLKAAIRWFPGGSLVVWSGGLWLRAAGGAVGVAGSVVSLEIRAASATVSLGLRAADAGRSVALGVACRLVPGSDAAAMRLVHSGSEVIESTAVAVVGRCDRALQRPVALAAATVRFLPGGPTALNALGTLATLGKGLLYLAAAAESPGVANVPGSQTAAEQQSQGEAAATRPSGLLLQAKDLLANSSELAELTERAETMKLEAAARLAELLTRAERLAEREAVEACEALERVRPEISKISQALRMKSQGWSGKLKRAYRTCDSFGRSVLALARELAARLPGAGRVWAGALSRELEDVRQHRTARHRWGQTVTAYTRVIVSPACEALLELRPLLPTGLYPTGPAATHKTQSNSNSPVKATNHAHGSASSSSGGLRARRSGGGQESSGPVSSHEDDEEPLQRAGRRSLSRSSAVSAFTVAMHKLASPRWHQQTQAVATQGSEGALGGSISSRTGAADSLLQGAGLIFSPRRRGKGGGSPSPSLSPSPSTTSLSPDSVVGPSPEAGSRSPSMHSGVFGISPAPRLWTPFSGPRASSCCGLRACGCCCCCC</sequence>
<accession>A0A813IW79</accession>
<evidence type="ECO:0000256" key="2">
    <source>
        <dbReference type="SAM" id="Phobius"/>
    </source>
</evidence>
<dbReference type="Proteomes" id="UP000626109">
    <property type="component" value="Unassembled WGS sequence"/>
</dbReference>
<proteinExistence type="predicted"/>
<feature type="region of interest" description="Disordered" evidence="1">
    <location>
        <begin position="1015"/>
        <end position="1083"/>
    </location>
</feature>
<evidence type="ECO:0000313" key="5">
    <source>
        <dbReference type="Proteomes" id="UP000626109"/>
    </source>
</evidence>
<feature type="compositionally biased region" description="Low complexity" evidence="1">
    <location>
        <begin position="829"/>
        <end position="845"/>
    </location>
</feature>
<organism evidence="4 5">
    <name type="scientific">Polarella glacialis</name>
    <name type="common">Dinoflagellate</name>
    <dbReference type="NCBI Taxonomy" id="89957"/>
    <lineage>
        <taxon>Eukaryota</taxon>
        <taxon>Sar</taxon>
        <taxon>Alveolata</taxon>
        <taxon>Dinophyceae</taxon>
        <taxon>Suessiales</taxon>
        <taxon>Suessiaceae</taxon>
        <taxon>Polarella</taxon>
    </lineage>
</organism>
<evidence type="ECO:0000256" key="1">
    <source>
        <dbReference type="SAM" id="MobiDB-lite"/>
    </source>
</evidence>
<dbReference type="SUPFAM" id="SSF49562">
    <property type="entry name" value="C2 domain (Calcium/lipid-binding domain, CaLB)"/>
    <property type="match status" value="1"/>
</dbReference>
<dbReference type="PANTHER" id="PTHR40849">
    <property type="entry name" value="C2 CALCIUM-DEPENDENT MEMBRANE TARGETING"/>
    <property type="match status" value="1"/>
</dbReference>
<feature type="compositionally biased region" description="Polar residues" evidence="1">
    <location>
        <begin position="1021"/>
        <end position="1032"/>
    </location>
</feature>
<dbReference type="InterPro" id="IPR035892">
    <property type="entry name" value="C2_domain_sf"/>
</dbReference>
<keyword evidence="2" id="KW-0812">Transmembrane</keyword>
<feature type="compositionally biased region" description="Polar residues" evidence="1">
    <location>
        <begin position="1102"/>
        <end position="1114"/>
    </location>
</feature>
<feature type="domain" description="C2" evidence="3">
    <location>
        <begin position="181"/>
        <end position="296"/>
    </location>
</feature>
<feature type="region of interest" description="Disordered" evidence="1">
    <location>
        <begin position="1140"/>
        <end position="1186"/>
    </location>
</feature>
<dbReference type="PROSITE" id="PS50004">
    <property type="entry name" value="C2"/>
    <property type="match status" value="1"/>
</dbReference>
<dbReference type="PANTHER" id="PTHR40849:SF2">
    <property type="entry name" value="RGS DOMAIN-CONTAINING PROTEIN"/>
    <property type="match status" value="1"/>
</dbReference>
<keyword evidence="2" id="KW-0472">Membrane</keyword>
<dbReference type="AlphaFoldDB" id="A0A813IW79"/>
<feature type="compositionally biased region" description="Low complexity" evidence="1">
    <location>
        <begin position="1039"/>
        <end position="1048"/>
    </location>
</feature>